<feature type="domain" description="Acyl-CoA oxidase/dehydrogenase middle" evidence="7">
    <location>
        <begin position="128"/>
        <end position="224"/>
    </location>
</feature>
<dbReference type="SUPFAM" id="SSF47203">
    <property type="entry name" value="Acyl-CoA dehydrogenase C-terminal domain-like"/>
    <property type="match status" value="1"/>
</dbReference>
<dbReference type="KEGG" id="vei:Veis_0234"/>
<keyword evidence="10" id="KW-1185">Reference proteome</keyword>
<feature type="domain" description="Acyl-CoA dehydrogenase/oxidase N-terminal" evidence="8">
    <location>
        <begin position="14"/>
        <end position="123"/>
    </location>
</feature>
<dbReference type="Gene3D" id="2.40.110.10">
    <property type="entry name" value="Butyryl-CoA Dehydrogenase, subunit A, domain 2"/>
    <property type="match status" value="1"/>
</dbReference>
<name>A1WEG8_VEREI</name>
<protein>
    <submittedName>
        <fullName evidence="9">Acyl-CoA dehydrogenase domain protein</fullName>
    </submittedName>
</protein>
<evidence type="ECO:0000256" key="3">
    <source>
        <dbReference type="ARBA" id="ARBA00022630"/>
    </source>
</evidence>
<gene>
    <name evidence="9" type="ordered locus">Veis_0234</name>
</gene>
<dbReference type="HOGENOM" id="CLU_018204_0_2_4"/>
<dbReference type="InterPro" id="IPR009100">
    <property type="entry name" value="AcylCoA_DH/oxidase_NM_dom_sf"/>
</dbReference>
<dbReference type="Gene3D" id="1.20.140.10">
    <property type="entry name" value="Butyryl-CoA Dehydrogenase, subunit A, domain 3"/>
    <property type="match status" value="1"/>
</dbReference>
<dbReference type="Pfam" id="PF00441">
    <property type="entry name" value="Acyl-CoA_dh_1"/>
    <property type="match status" value="1"/>
</dbReference>
<dbReference type="Pfam" id="PF02771">
    <property type="entry name" value="Acyl-CoA_dh_N"/>
    <property type="match status" value="1"/>
</dbReference>
<keyword evidence="5" id="KW-0560">Oxidoreductase</keyword>
<evidence type="ECO:0000256" key="4">
    <source>
        <dbReference type="ARBA" id="ARBA00022827"/>
    </source>
</evidence>
<keyword evidence="3" id="KW-0285">Flavoprotein</keyword>
<dbReference type="PANTHER" id="PTHR43884">
    <property type="entry name" value="ACYL-COA DEHYDROGENASE"/>
    <property type="match status" value="1"/>
</dbReference>
<evidence type="ECO:0000259" key="8">
    <source>
        <dbReference type="Pfam" id="PF02771"/>
    </source>
</evidence>
<reference evidence="10" key="1">
    <citation type="submission" date="2006-12" db="EMBL/GenBank/DDBJ databases">
        <title>Complete sequence of chromosome 1 of Verminephrobacter eiseniae EF01-2.</title>
        <authorList>
            <person name="Copeland A."/>
            <person name="Lucas S."/>
            <person name="Lapidus A."/>
            <person name="Barry K."/>
            <person name="Detter J.C."/>
            <person name="Glavina del Rio T."/>
            <person name="Dalin E."/>
            <person name="Tice H."/>
            <person name="Pitluck S."/>
            <person name="Chertkov O."/>
            <person name="Brettin T."/>
            <person name="Bruce D."/>
            <person name="Han C."/>
            <person name="Tapia R."/>
            <person name="Gilna P."/>
            <person name="Schmutz J."/>
            <person name="Larimer F."/>
            <person name="Land M."/>
            <person name="Hauser L."/>
            <person name="Kyrpides N."/>
            <person name="Kim E."/>
            <person name="Stahl D."/>
            <person name="Richardson P."/>
        </authorList>
    </citation>
    <scope>NUCLEOTIDE SEQUENCE [LARGE SCALE GENOMIC DNA]</scope>
    <source>
        <strain evidence="10">EF01-2</strain>
    </source>
</reference>
<dbReference type="InterPro" id="IPR013786">
    <property type="entry name" value="AcylCoA_DH/ox_N"/>
</dbReference>
<evidence type="ECO:0000256" key="1">
    <source>
        <dbReference type="ARBA" id="ARBA00001974"/>
    </source>
</evidence>
<organism evidence="9 10">
    <name type="scientific">Verminephrobacter eiseniae (strain EF01-2)</name>
    <dbReference type="NCBI Taxonomy" id="391735"/>
    <lineage>
        <taxon>Bacteria</taxon>
        <taxon>Pseudomonadati</taxon>
        <taxon>Pseudomonadota</taxon>
        <taxon>Betaproteobacteria</taxon>
        <taxon>Burkholderiales</taxon>
        <taxon>Comamonadaceae</taxon>
        <taxon>Verminephrobacter</taxon>
    </lineage>
</organism>
<dbReference type="AlphaFoldDB" id="A1WEG8"/>
<dbReference type="STRING" id="391735.Veis_0234"/>
<accession>A1WEG8</accession>
<evidence type="ECO:0000256" key="5">
    <source>
        <dbReference type="ARBA" id="ARBA00023002"/>
    </source>
</evidence>
<dbReference type="InterPro" id="IPR037069">
    <property type="entry name" value="AcylCoA_DH/ox_N_sf"/>
</dbReference>
<keyword evidence="4" id="KW-0274">FAD</keyword>
<proteinExistence type="inferred from homology"/>
<dbReference type="FunFam" id="1.20.140.10:FF:000001">
    <property type="entry name" value="Acyl-CoA dehydrogenase"/>
    <property type="match status" value="1"/>
</dbReference>
<dbReference type="Gene3D" id="1.10.540.10">
    <property type="entry name" value="Acyl-CoA dehydrogenase/oxidase, N-terminal domain"/>
    <property type="match status" value="1"/>
</dbReference>
<evidence type="ECO:0000313" key="10">
    <source>
        <dbReference type="Proteomes" id="UP000000374"/>
    </source>
</evidence>
<dbReference type="Pfam" id="PF02770">
    <property type="entry name" value="Acyl-CoA_dh_M"/>
    <property type="match status" value="1"/>
</dbReference>
<dbReference type="SUPFAM" id="SSF56645">
    <property type="entry name" value="Acyl-CoA dehydrogenase NM domain-like"/>
    <property type="match status" value="1"/>
</dbReference>
<dbReference type="FunFam" id="2.40.110.10:FF:000002">
    <property type="entry name" value="Acyl-CoA dehydrogenase fadE12"/>
    <property type="match status" value="1"/>
</dbReference>
<dbReference type="GO" id="GO:0050660">
    <property type="term" value="F:flavin adenine dinucleotide binding"/>
    <property type="evidence" value="ECO:0007669"/>
    <property type="project" value="InterPro"/>
</dbReference>
<dbReference type="InterPro" id="IPR036250">
    <property type="entry name" value="AcylCo_DH-like_C"/>
</dbReference>
<dbReference type="InterPro" id="IPR046373">
    <property type="entry name" value="Acyl-CoA_Oxase/DH_mid-dom_sf"/>
</dbReference>
<evidence type="ECO:0000256" key="2">
    <source>
        <dbReference type="ARBA" id="ARBA00009347"/>
    </source>
</evidence>
<sequence length="386" mass="42760">MRESSTMHFAPGTEQEILREAVVRFVERNCAPRDVRRWDRDGEFPETLHHEMVAAGFPAMMVPQAYGGSASSMQDCAIVYEEISRPSVDLGTRLALLAWGSMILSDFASEEIKQEFLPRVASGAVKLSFSLTEPGSGSDAASLQTRARADGDGWVLNGQKLFSSGADALNNHIIVAARTDPDAPRHKGISLFLVPNTSPGLTIRRLDTVGRKIVGLCEIFFDAVRIPRRYLIGEVNHGWHYITRHLERERITLAANYLGSARSALADAIAYACERRQFGRPIGDFQVIAHMLADMATEVEAARWMVAMAAWRYDMQLPCAKQASMAKLFVSEMLVRATTQGMQILAGHGYTTDHDMQRYWRDARNCTVGGGTSQIQRGLIARELGL</sequence>
<dbReference type="Proteomes" id="UP000000374">
    <property type="component" value="Chromosome"/>
</dbReference>
<evidence type="ECO:0000313" key="9">
    <source>
        <dbReference type="EMBL" id="ABM56025.1"/>
    </source>
</evidence>
<dbReference type="GO" id="GO:0003995">
    <property type="term" value="F:acyl-CoA dehydrogenase activity"/>
    <property type="evidence" value="ECO:0007669"/>
    <property type="project" value="TreeGrafter"/>
</dbReference>
<dbReference type="InterPro" id="IPR006091">
    <property type="entry name" value="Acyl-CoA_Oxase/DH_mid-dom"/>
</dbReference>
<dbReference type="PIRSF" id="PIRSF016578">
    <property type="entry name" value="HsaA"/>
    <property type="match status" value="1"/>
</dbReference>
<comment type="cofactor">
    <cofactor evidence="1">
        <name>FAD</name>
        <dbReference type="ChEBI" id="CHEBI:57692"/>
    </cofactor>
</comment>
<evidence type="ECO:0000259" key="7">
    <source>
        <dbReference type="Pfam" id="PF02770"/>
    </source>
</evidence>
<comment type="similarity">
    <text evidence="2">Belongs to the acyl-CoA dehydrogenase family.</text>
</comment>
<dbReference type="PANTHER" id="PTHR43884:SF12">
    <property type="entry name" value="ISOVALERYL-COA DEHYDROGENASE, MITOCHONDRIAL-RELATED"/>
    <property type="match status" value="1"/>
</dbReference>
<dbReference type="EMBL" id="CP000542">
    <property type="protein sequence ID" value="ABM56025.1"/>
    <property type="molecule type" value="Genomic_DNA"/>
</dbReference>
<dbReference type="eggNOG" id="COG1960">
    <property type="taxonomic scope" value="Bacteria"/>
</dbReference>
<dbReference type="InterPro" id="IPR009075">
    <property type="entry name" value="AcylCo_DH/oxidase_C"/>
</dbReference>
<feature type="domain" description="Acyl-CoA dehydrogenase/oxidase C-terminal" evidence="6">
    <location>
        <begin position="236"/>
        <end position="384"/>
    </location>
</feature>
<evidence type="ECO:0000259" key="6">
    <source>
        <dbReference type="Pfam" id="PF00441"/>
    </source>
</evidence>